<reference evidence="9" key="1">
    <citation type="submission" date="2019-10" db="EMBL/GenBank/DDBJ databases">
        <authorList>
            <consortium name="DOE Joint Genome Institute"/>
            <person name="Kuo A."/>
            <person name="Miyauchi S."/>
            <person name="Kiss E."/>
            <person name="Drula E."/>
            <person name="Kohler A."/>
            <person name="Sanchez-Garcia M."/>
            <person name="Andreopoulos B."/>
            <person name="Barry K.W."/>
            <person name="Bonito G."/>
            <person name="Buee M."/>
            <person name="Carver A."/>
            <person name="Chen C."/>
            <person name="Cichocki N."/>
            <person name="Clum A."/>
            <person name="Culley D."/>
            <person name="Crous P.W."/>
            <person name="Fauchery L."/>
            <person name="Girlanda M."/>
            <person name="Hayes R."/>
            <person name="Keri Z."/>
            <person name="LaButti K."/>
            <person name="Lipzen A."/>
            <person name="Lombard V."/>
            <person name="Magnuson J."/>
            <person name="Maillard F."/>
            <person name="Morin E."/>
            <person name="Murat C."/>
            <person name="Nolan M."/>
            <person name="Ohm R."/>
            <person name="Pangilinan J."/>
            <person name="Pereira M."/>
            <person name="Perotto S."/>
            <person name="Peter M."/>
            <person name="Riley R."/>
            <person name="Sitrit Y."/>
            <person name="Stielow B."/>
            <person name="Szollosi G."/>
            <person name="Zifcakova L."/>
            <person name="Stursova M."/>
            <person name="Spatafora J.W."/>
            <person name="Tedersoo L."/>
            <person name="Vaario L.-M."/>
            <person name="Yamada A."/>
            <person name="Yan M."/>
            <person name="Wang P."/>
            <person name="Xu J."/>
            <person name="Bruns T."/>
            <person name="Baldrian P."/>
            <person name="Vilgalys R."/>
            <person name="Henrissat B."/>
            <person name="Grigoriev I.V."/>
            <person name="Hibbett D."/>
            <person name="Nagy L.G."/>
            <person name="Martin F.M."/>
        </authorList>
    </citation>
    <scope>NUCLEOTIDE SEQUENCE</scope>
    <source>
        <strain evidence="9">BED1</strain>
    </source>
</reference>
<evidence type="ECO:0000313" key="10">
    <source>
        <dbReference type="Proteomes" id="UP001194468"/>
    </source>
</evidence>
<dbReference type="PANTHER" id="PTHR46123">
    <property type="entry name" value="MIX-TYPE HOMEOBOX GENE 1-RELATED"/>
    <property type="match status" value="1"/>
</dbReference>
<evidence type="ECO:0000256" key="5">
    <source>
        <dbReference type="PROSITE-ProRule" id="PRU00108"/>
    </source>
</evidence>
<dbReference type="SMART" id="SM00389">
    <property type="entry name" value="HOX"/>
    <property type="match status" value="1"/>
</dbReference>
<comment type="subcellular location">
    <subcellularLocation>
        <location evidence="1 5 6">Nucleus</location>
    </subcellularLocation>
</comment>
<dbReference type="PROSITE" id="PS50071">
    <property type="entry name" value="HOMEOBOX_2"/>
    <property type="match status" value="1"/>
</dbReference>
<gene>
    <name evidence="9" type="ORF">L210DRAFT_3527993</name>
</gene>
<comment type="caution">
    <text evidence="9">The sequence shown here is derived from an EMBL/GenBank/DDBJ whole genome shotgun (WGS) entry which is preliminary data.</text>
</comment>
<evidence type="ECO:0000256" key="2">
    <source>
        <dbReference type="ARBA" id="ARBA00023125"/>
    </source>
</evidence>
<organism evidence="9 10">
    <name type="scientific">Boletus edulis BED1</name>
    <dbReference type="NCBI Taxonomy" id="1328754"/>
    <lineage>
        <taxon>Eukaryota</taxon>
        <taxon>Fungi</taxon>
        <taxon>Dikarya</taxon>
        <taxon>Basidiomycota</taxon>
        <taxon>Agaricomycotina</taxon>
        <taxon>Agaricomycetes</taxon>
        <taxon>Agaricomycetidae</taxon>
        <taxon>Boletales</taxon>
        <taxon>Boletineae</taxon>
        <taxon>Boletaceae</taxon>
        <taxon>Boletoideae</taxon>
        <taxon>Boletus</taxon>
    </lineage>
</organism>
<feature type="DNA-binding region" description="Homeobox" evidence="5">
    <location>
        <begin position="151"/>
        <end position="210"/>
    </location>
</feature>
<accession>A0AAD4C1F8</accession>
<dbReference type="GO" id="GO:0000977">
    <property type="term" value="F:RNA polymerase II transcription regulatory region sequence-specific DNA binding"/>
    <property type="evidence" value="ECO:0007669"/>
    <property type="project" value="TreeGrafter"/>
</dbReference>
<dbReference type="Gene3D" id="1.10.10.60">
    <property type="entry name" value="Homeodomain-like"/>
    <property type="match status" value="1"/>
</dbReference>
<dbReference type="CDD" id="cd00086">
    <property type="entry name" value="homeodomain"/>
    <property type="match status" value="1"/>
</dbReference>
<proteinExistence type="predicted"/>
<evidence type="ECO:0000313" key="9">
    <source>
        <dbReference type="EMBL" id="KAF8445584.1"/>
    </source>
</evidence>
<keyword evidence="3 5" id="KW-0371">Homeobox</keyword>
<evidence type="ECO:0000256" key="1">
    <source>
        <dbReference type="ARBA" id="ARBA00004123"/>
    </source>
</evidence>
<dbReference type="AlphaFoldDB" id="A0AAD4C1F8"/>
<name>A0AAD4C1F8_BOLED</name>
<feature type="compositionally biased region" description="Basic and acidic residues" evidence="7">
    <location>
        <begin position="207"/>
        <end position="223"/>
    </location>
</feature>
<dbReference type="InterPro" id="IPR051306">
    <property type="entry name" value="Homeobox_regulator"/>
</dbReference>
<dbReference type="Proteomes" id="UP001194468">
    <property type="component" value="Unassembled WGS sequence"/>
</dbReference>
<feature type="region of interest" description="Disordered" evidence="7">
    <location>
        <begin position="203"/>
        <end position="250"/>
    </location>
</feature>
<evidence type="ECO:0000256" key="6">
    <source>
        <dbReference type="RuleBase" id="RU000682"/>
    </source>
</evidence>
<dbReference type="Pfam" id="PF00046">
    <property type="entry name" value="Homeodomain"/>
    <property type="match status" value="1"/>
</dbReference>
<feature type="domain" description="Homeobox" evidence="8">
    <location>
        <begin position="149"/>
        <end position="209"/>
    </location>
</feature>
<feature type="compositionally biased region" description="Polar residues" evidence="7">
    <location>
        <begin position="235"/>
        <end position="248"/>
    </location>
</feature>
<keyword evidence="10" id="KW-1185">Reference proteome</keyword>
<evidence type="ECO:0000259" key="8">
    <source>
        <dbReference type="PROSITE" id="PS50071"/>
    </source>
</evidence>
<dbReference type="GO" id="GO:0005634">
    <property type="term" value="C:nucleus"/>
    <property type="evidence" value="ECO:0007669"/>
    <property type="project" value="UniProtKB-SubCell"/>
</dbReference>
<dbReference type="InterPro" id="IPR001356">
    <property type="entry name" value="HD"/>
</dbReference>
<feature type="compositionally biased region" description="Low complexity" evidence="7">
    <location>
        <begin position="435"/>
        <end position="452"/>
    </location>
</feature>
<evidence type="ECO:0000256" key="3">
    <source>
        <dbReference type="ARBA" id="ARBA00023155"/>
    </source>
</evidence>
<evidence type="ECO:0000256" key="7">
    <source>
        <dbReference type="SAM" id="MobiDB-lite"/>
    </source>
</evidence>
<sequence>MGFNSEDAYTTELQTVLRIAHALRNAAGVSHLLSPITNSLGTVINSINLPSPRPLSPSLLEAGFNHEMAASISKAYQLRAEELRRRIQESIATACREIAELPAAALASSPDGLMRKLVLTLTELYLRRLEKWEEEITQRIKRAPKAPVKVSSKNSRTFNQECVPLLEHFFEENPFPTHADKMFLAEKSNMDYRQIHVWFQNRRNRTKKEGKTLKKKPTYERATKPLNNPYERSDSQAPKRSKASSLDGTTEIEVVQNVMSKDELASSSPPHAFPSSYPPTCHYDPFPCKNGSVRFSEPEWRRVPDGNQPSSLSISINDLVEKFSYLNVRDGTRPKGSPKLQSNAATVAITVIPSRAPHPSLIVRKYSQPTNMVQLRPSVRAPVSYSNAFQSLSPTSKPVTLVPLSAPPNKSKHLEKRKIASLPQRFPGRIRNTSRDNTPSESSSTSSPSPCLFSADSESRSCSFSSTSSLSTSSDASSVRELPHFFGSPCRSPFDSPIHLRGSADIVAILPSSVF</sequence>
<dbReference type="InterPro" id="IPR009057">
    <property type="entry name" value="Homeodomain-like_sf"/>
</dbReference>
<feature type="region of interest" description="Disordered" evidence="7">
    <location>
        <begin position="391"/>
        <end position="452"/>
    </location>
</feature>
<protein>
    <recommendedName>
        <fullName evidence="8">Homeobox domain-containing protein</fullName>
    </recommendedName>
</protein>
<dbReference type="GO" id="GO:0000981">
    <property type="term" value="F:DNA-binding transcription factor activity, RNA polymerase II-specific"/>
    <property type="evidence" value="ECO:0007669"/>
    <property type="project" value="TreeGrafter"/>
</dbReference>
<dbReference type="PANTHER" id="PTHR46123:SF4">
    <property type="entry name" value="MIX-TYPE HOMEOBOX GENE 1-RELATED"/>
    <property type="match status" value="1"/>
</dbReference>
<evidence type="ECO:0000256" key="4">
    <source>
        <dbReference type="ARBA" id="ARBA00023242"/>
    </source>
</evidence>
<dbReference type="EMBL" id="WHUW01000005">
    <property type="protein sequence ID" value="KAF8445584.1"/>
    <property type="molecule type" value="Genomic_DNA"/>
</dbReference>
<dbReference type="SUPFAM" id="SSF46689">
    <property type="entry name" value="Homeodomain-like"/>
    <property type="match status" value="1"/>
</dbReference>
<reference evidence="9" key="2">
    <citation type="journal article" date="2020" name="Nat. Commun.">
        <title>Large-scale genome sequencing of mycorrhizal fungi provides insights into the early evolution of symbiotic traits.</title>
        <authorList>
            <person name="Miyauchi S."/>
            <person name="Kiss E."/>
            <person name="Kuo A."/>
            <person name="Drula E."/>
            <person name="Kohler A."/>
            <person name="Sanchez-Garcia M."/>
            <person name="Morin E."/>
            <person name="Andreopoulos B."/>
            <person name="Barry K.W."/>
            <person name="Bonito G."/>
            <person name="Buee M."/>
            <person name="Carver A."/>
            <person name="Chen C."/>
            <person name="Cichocki N."/>
            <person name="Clum A."/>
            <person name="Culley D."/>
            <person name="Crous P.W."/>
            <person name="Fauchery L."/>
            <person name="Girlanda M."/>
            <person name="Hayes R.D."/>
            <person name="Keri Z."/>
            <person name="LaButti K."/>
            <person name="Lipzen A."/>
            <person name="Lombard V."/>
            <person name="Magnuson J."/>
            <person name="Maillard F."/>
            <person name="Murat C."/>
            <person name="Nolan M."/>
            <person name="Ohm R.A."/>
            <person name="Pangilinan J."/>
            <person name="Pereira M.F."/>
            <person name="Perotto S."/>
            <person name="Peter M."/>
            <person name="Pfister S."/>
            <person name="Riley R."/>
            <person name="Sitrit Y."/>
            <person name="Stielow J.B."/>
            <person name="Szollosi G."/>
            <person name="Zifcakova L."/>
            <person name="Stursova M."/>
            <person name="Spatafora J.W."/>
            <person name="Tedersoo L."/>
            <person name="Vaario L.M."/>
            <person name="Yamada A."/>
            <person name="Yan M."/>
            <person name="Wang P."/>
            <person name="Xu J."/>
            <person name="Bruns T."/>
            <person name="Baldrian P."/>
            <person name="Vilgalys R."/>
            <person name="Dunand C."/>
            <person name="Henrissat B."/>
            <person name="Grigoriev I.V."/>
            <person name="Hibbett D."/>
            <person name="Nagy L.G."/>
            <person name="Martin F.M."/>
        </authorList>
    </citation>
    <scope>NUCLEOTIDE SEQUENCE</scope>
    <source>
        <strain evidence="9">BED1</strain>
    </source>
</reference>
<keyword evidence="4 5" id="KW-0539">Nucleus</keyword>
<keyword evidence="2 5" id="KW-0238">DNA-binding</keyword>